<dbReference type="InterPro" id="IPR036388">
    <property type="entry name" value="WH-like_DNA-bd_sf"/>
</dbReference>
<name>A0AAU8AII3_9RHOB</name>
<dbReference type="Gene3D" id="1.10.10.10">
    <property type="entry name" value="Winged helix-like DNA-binding domain superfamily/Winged helix DNA-binding domain"/>
    <property type="match status" value="1"/>
</dbReference>
<feature type="domain" description="HTH lysR-type" evidence="1">
    <location>
        <begin position="33"/>
        <end position="92"/>
    </location>
</feature>
<dbReference type="RefSeq" id="WP_353473353.1">
    <property type="nucleotide sequence ID" value="NZ_CP123384.1"/>
</dbReference>
<evidence type="ECO:0000259" key="1">
    <source>
        <dbReference type="Pfam" id="PF00126"/>
    </source>
</evidence>
<dbReference type="PANTHER" id="PTHR30432:SF1">
    <property type="entry name" value="DNA-BINDING TRANSCRIPTIONAL DUAL REGULATOR MODE"/>
    <property type="match status" value="1"/>
</dbReference>
<evidence type="ECO:0000313" key="2">
    <source>
        <dbReference type="EMBL" id="XCC94530.1"/>
    </source>
</evidence>
<dbReference type="InterPro" id="IPR036390">
    <property type="entry name" value="WH_DNA-bd_sf"/>
</dbReference>
<accession>A0AAU8AII3</accession>
<organism evidence="2">
    <name type="scientific">Alloyangia sp. H15</name>
    <dbReference type="NCBI Taxonomy" id="3029062"/>
    <lineage>
        <taxon>Bacteria</taxon>
        <taxon>Pseudomonadati</taxon>
        <taxon>Pseudomonadota</taxon>
        <taxon>Alphaproteobacteria</taxon>
        <taxon>Rhodobacterales</taxon>
        <taxon>Roseobacteraceae</taxon>
        <taxon>Alloyangia</taxon>
    </lineage>
</organism>
<dbReference type="PANTHER" id="PTHR30432">
    <property type="entry name" value="TRANSCRIPTIONAL REGULATOR MODE"/>
    <property type="match status" value="1"/>
</dbReference>
<dbReference type="InterPro" id="IPR051815">
    <property type="entry name" value="Molybdate_resp_trans_reg"/>
</dbReference>
<dbReference type="AlphaFoldDB" id="A0AAU8AII3"/>
<dbReference type="EMBL" id="CP123384">
    <property type="protein sequence ID" value="XCC94530.1"/>
    <property type="molecule type" value="Genomic_DNA"/>
</dbReference>
<dbReference type="SUPFAM" id="SSF46785">
    <property type="entry name" value="Winged helix' DNA-binding domain"/>
    <property type="match status" value="1"/>
</dbReference>
<protein>
    <submittedName>
        <fullName evidence="2">Winged helix-turn-helix domain-containing protein</fullName>
    </submittedName>
</protein>
<proteinExistence type="predicted"/>
<sequence length="134" mass="14547">MKESRPETQSPPRLRLRILFGTDAMLGPGKADLLERIRETGSIAAAGRAMSMSYKRAWSLVEEMNRAFRAPLVDSSRGGAKGGGAHLTETGEEVLANYRALEETIAEAGADRIETLRGLLRETPLPPSDIPEGK</sequence>
<dbReference type="Pfam" id="PF00126">
    <property type="entry name" value="HTH_1"/>
    <property type="match status" value="1"/>
</dbReference>
<reference evidence="2" key="1">
    <citation type="submission" date="2023-02" db="EMBL/GenBank/DDBJ databases">
        <title>Description and genomic characterization of Salipiger bruguierae sp. nov., isolated from the sediment of mangrove plant Bruguiera sexangula.</title>
        <authorList>
            <person name="Long M."/>
        </authorList>
    </citation>
    <scope>NUCLEOTIDE SEQUENCE</scope>
    <source>
        <strain evidence="2">H15</strain>
    </source>
</reference>
<dbReference type="GO" id="GO:0003700">
    <property type="term" value="F:DNA-binding transcription factor activity"/>
    <property type="evidence" value="ECO:0007669"/>
    <property type="project" value="InterPro"/>
</dbReference>
<gene>
    <name evidence="2" type="ORF">PVT71_04740</name>
</gene>
<dbReference type="InterPro" id="IPR000847">
    <property type="entry name" value="LysR_HTH_N"/>
</dbReference>